<dbReference type="Pfam" id="PF00083">
    <property type="entry name" value="Sugar_tr"/>
    <property type="match status" value="1"/>
</dbReference>
<sequence length="476" mass="52344">MVIKNYEIGARLDRLPVSKWHRKLLWLIGLGLIIDGFDNYIGGVILAQLTKIGWSNDYYNAAFSSVTLAGLFVGSLLAGFLGDKFGRKTTYQINLLIFGIGSIIAAFSVNMVMLIGIRAIIGVGLGAEIVVGFSTFTEFLPSKTRGKWVSMLSLIGNSAPPVATLIGLIIIPAFGPTYGWRAMFLIAGIAAFVVWFLRKAMPESPRWLATKGRTDEAHKIVTDVEHEIEAEMKFSLPPVDDVYQEEEEQVKIPFSTLFKKPLLLRTIVGISVLIGMNISLYTITTWIPTLFVKRGISVTTSIFMTTLILFGAPVGVFIATKVIDKFPRKWFGTIMLVLIAIFSVIYAIQTNPITIVIFGFALISFLYIYVCFASAVYVPELWPTEIRLRGAGFCTAIGRGFAILTPYGVAFLLSKFGEISVFLTIAVIMLVVAVILASLGIETRNKSAEEIAYDALSKKDAKELFANKVNANTPEI</sequence>
<reference evidence="9 10" key="2">
    <citation type="submission" date="2018-02" db="EMBL/GenBank/DDBJ databases">
        <authorList>
            <person name="Cohen D.B."/>
            <person name="Kent A.D."/>
        </authorList>
    </citation>
    <scope>NUCLEOTIDE SEQUENCE [LARGE SCALE GENOMIC DNA]</scope>
    <source>
        <strain evidence="9 10">CECT 9216</strain>
    </source>
</reference>
<organism evidence="9 10">
    <name type="scientific">Leuconostoc suionicum</name>
    <dbReference type="NCBI Taxonomy" id="1511761"/>
    <lineage>
        <taxon>Bacteria</taxon>
        <taxon>Bacillati</taxon>
        <taxon>Bacillota</taxon>
        <taxon>Bacilli</taxon>
        <taxon>Lactobacillales</taxon>
        <taxon>Lactobacillaceae</taxon>
        <taxon>Leuconostoc</taxon>
    </lineage>
</organism>
<feature type="transmembrane region" description="Helical" evidence="6">
    <location>
        <begin position="24"/>
        <end position="46"/>
    </location>
</feature>
<dbReference type="Proteomes" id="UP000237923">
    <property type="component" value="Unassembled WGS sequence"/>
</dbReference>
<gene>
    <name evidence="9" type="primary">ydjE_1</name>
    <name evidence="8" type="synonym">ydjE_2</name>
    <name evidence="8" type="ORF">LES8486_01714</name>
    <name evidence="9" type="ORF">LES9216_00079</name>
</gene>
<dbReference type="InterPro" id="IPR005828">
    <property type="entry name" value="MFS_sugar_transport-like"/>
</dbReference>
<evidence type="ECO:0000256" key="3">
    <source>
        <dbReference type="ARBA" id="ARBA00022692"/>
    </source>
</evidence>
<dbReference type="EMBL" id="OKQU01000001">
    <property type="protein sequence ID" value="SPE06192.1"/>
    <property type="molecule type" value="Genomic_DNA"/>
</dbReference>
<dbReference type="SUPFAM" id="SSF103473">
    <property type="entry name" value="MFS general substrate transporter"/>
    <property type="match status" value="1"/>
</dbReference>
<feature type="transmembrane region" description="Helical" evidence="6">
    <location>
        <begin position="330"/>
        <end position="349"/>
    </location>
</feature>
<feature type="domain" description="Major facilitator superfamily (MFS) profile" evidence="7">
    <location>
        <begin position="24"/>
        <end position="444"/>
    </location>
</feature>
<protein>
    <submittedName>
        <fullName evidence="9">Inner membrane metabolite transport protein YdjE</fullName>
    </submittedName>
</protein>
<dbReference type="Gene3D" id="1.20.1250.20">
    <property type="entry name" value="MFS general substrate transporter like domains"/>
    <property type="match status" value="1"/>
</dbReference>
<comment type="subcellular location">
    <subcellularLocation>
        <location evidence="1">Cell membrane</location>
        <topology evidence="1">Multi-pass membrane protein</topology>
    </subcellularLocation>
</comment>
<feature type="transmembrane region" description="Helical" evidence="6">
    <location>
        <begin position="119"/>
        <end position="140"/>
    </location>
</feature>
<dbReference type="PANTHER" id="PTHR23511">
    <property type="entry name" value="SYNAPTIC VESICLE GLYCOPROTEIN 2"/>
    <property type="match status" value="1"/>
</dbReference>
<evidence type="ECO:0000313" key="10">
    <source>
        <dbReference type="Proteomes" id="UP000237923"/>
    </source>
</evidence>
<feature type="transmembrane region" description="Helical" evidence="6">
    <location>
        <begin position="58"/>
        <end position="81"/>
    </location>
</feature>
<dbReference type="EMBL" id="OKQR01000004">
    <property type="protein sequence ID" value="SPD94530.1"/>
    <property type="molecule type" value="Genomic_DNA"/>
</dbReference>
<name>A0A2N9K6H8_9LACO</name>
<evidence type="ECO:0000259" key="7">
    <source>
        <dbReference type="PROSITE" id="PS50850"/>
    </source>
</evidence>
<feature type="transmembrane region" description="Helical" evidence="6">
    <location>
        <begin position="152"/>
        <end position="174"/>
    </location>
</feature>
<keyword evidence="4 6" id="KW-1133">Transmembrane helix</keyword>
<evidence type="ECO:0000256" key="2">
    <source>
        <dbReference type="ARBA" id="ARBA00022448"/>
    </source>
</evidence>
<dbReference type="InterPro" id="IPR020846">
    <property type="entry name" value="MFS_dom"/>
</dbReference>
<evidence type="ECO:0000313" key="8">
    <source>
        <dbReference type="EMBL" id="SPD94530.1"/>
    </source>
</evidence>
<dbReference type="RefSeq" id="WP_105299847.1">
    <property type="nucleotide sequence ID" value="NZ_OKQR01000004.1"/>
</dbReference>
<accession>A0A2N9K6H8</accession>
<feature type="transmembrane region" description="Helical" evidence="6">
    <location>
        <begin position="419"/>
        <end position="441"/>
    </location>
</feature>
<dbReference type="GO" id="GO:0005886">
    <property type="term" value="C:plasma membrane"/>
    <property type="evidence" value="ECO:0007669"/>
    <property type="project" value="UniProtKB-SubCell"/>
</dbReference>
<dbReference type="InterPro" id="IPR036259">
    <property type="entry name" value="MFS_trans_sf"/>
</dbReference>
<dbReference type="GO" id="GO:0022857">
    <property type="term" value="F:transmembrane transporter activity"/>
    <property type="evidence" value="ECO:0007669"/>
    <property type="project" value="InterPro"/>
</dbReference>
<dbReference type="Proteomes" id="UP000239237">
    <property type="component" value="Unassembled WGS sequence"/>
</dbReference>
<feature type="transmembrane region" description="Helical" evidence="6">
    <location>
        <begin position="180"/>
        <end position="197"/>
    </location>
</feature>
<evidence type="ECO:0000313" key="11">
    <source>
        <dbReference type="Proteomes" id="UP000239237"/>
    </source>
</evidence>
<reference evidence="8 11" key="1">
    <citation type="submission" date="2018-02" db="EMBL/GenBank/DDBJ databases">
        <authorList>
            <person name="Rodrigo-Torres L."/>
            <person name="Arahal R. D."/>
            <person name="Lucena T."/>
        </authorList>
    </citation>
    <scope>NUCLEOTIDE SEQUENCE [LARGE SCALE GENOMIC DNA]</scope>
    <source>
        <strain evidence="8 11">CECT 8486</strain>
    </source>
</reference>
<dbReference type="AlphaFoldDB" id="A0A2N9K6H8"/>
<dbReference type="PROSITE" id="PS50850">
    <property type="entry name" value="MFS"/>
    <property type="match status" value="1"/>
</dbReference>
<keyword evidence="11" id="KW-1185">Reference proteome</keyword>
<keyword evidence="2" id="KW-0813">Transport</keyword>
<feature type="transmembrane region" description="Helical" evidence="6">
    <location>
        <begin position="262"/>
        <end position="283"/>
    </location>
</feature>
<evidence type="ECO:0000256" key="1">
    <source>
        <dbReference type="ARBA" id="ARBA00004651"/>
    </source>
</evidence>
<keyword evidence="5 6" id="KW-0472">Membrane</keyword>
<evidence type="ECO:0000313" key="9">
    <source>
        <dbReference type="EMBL" id="SPE06192.1"/>
    </source>
</evidence>
<feature type="transmembrane region" description="Helical" evidence="6">
    <location>
        <begin position="295"/>
        <end position="318"/>
    </location>
</feature>
<keyword evidence="3 6" id="KW-0812">Transmembrane</keyword>
<proteinExistence type="predicted"/>
<dbReference type="CDD" id="cd17316">
    <property type="entry name" value="MFS_SV2_like"/>
    <property type="match status" value="1"/>
</dbReference>
<evidence type="ECO:0000256" key="5">
    <source>
        <dbReference type="ARBA" id="ARBA00023136"/>
    </source>
</evidence>
<dbReference type="PANTHER" id="PTHR23511:SF34">
    <property type="entry name" value="SYNAPTIC VESICLE GLYCOPROTEIN 2"/>
    <property type="match status" value="1"/>
</dbReference>
<feature type="transmembrane region" description="Helical" evidence="6">
    <location>
        <begin position="93"/>
        <end position="113"/>
    </location>
</feature>
<evidence type="ECO:0000256" key="6">
    <source>
        <dbReference type="SAM" id="Phobius"/>
    </source>
</evidence>
<feature type="transmembrane region" description="Helical" evidence="6">
    <location>
        <begin position="355"/>
        <end position="378"/>
    </location>
</feature>
<evidence type="ECO:0000256" key="4">
    <source>
        <dbReference type="ARBA" id="ARBA00022989"/>
    </source>
</evidence>
<feature type="transmembrane region" description="Helical" evidence="6">
    <location>
        <begin position="390"/>
        <end position="413"/>
    </location>
</feature>